<dbReference type="EMBL" id="CM037151">
    <property type="protein sequence ID" value="KAH7842683.1"/>
    <property type="molecule type" value="Genomic_DNA"/>
</dbReference>
<name>A0ACB7XP70_9ERIC</name>
<reference evidence="1 2" key="1">
    <citation type="journal article" date="2021" name="Hortic Res">
        <title>High-quality reference genome and annotation aids understanding of berry development for evergreen blueberry (Vaccinium darrowii).</title>
        <authorList>
            <person name="Yu J."/>
            <person name="Hulse-Kemp A.M."/>
            <person name="Babiker E."/>
            <person name="Staton M."/>
        </authorList>
    </citation>
    <scope>NUCLEOTIDE SEQUENCE [LARGE SCALE GENOMIC DNA]</scope>
    <source>
        <strain evidence="2">cv. NJ 8807/NJ 8810</strain>
        <tissue evidence="1">Young leaf</tissue>
    </source>
</reference>
<dbReference type="Proteomes" id="UP000828048">
    <property type="component" value="Chromosome 1"/>
</dbReference>
<comment type="caution">
    <text evidence="1">The sequence shown here is derived from an EMBL/GenBank/DDBJ whole genome shotgun (WGS) entry which is preliminary data.</text>
</comment>
<evidence type="ECO:0000313" key="2">
    <source>
        <dbReference type="Proteomes" id="UP000828048"/>
    </source>
</evidence>
<organism evidence="1 2">
    <name type="scientific">Vaccinium darrowii</name>
    <dbReference type="NCBI Taxonomy" id="229202"/>
    <lineage>
        <taxon>Eukaryota</taxon>
        <taxon>Viridiplantae</taxon>
        <taxon>Streptophyta</taxon>
        <taxon>Embryophyta</taxon>
        <taxon>Tracheophyta</taxon>
        <taxon>Spermatophyta</taxon>
        <taxon>Magnoliopsida</taxon>
        <taxon>eudicotyledons</taxon>
        <taxon>Gunneridae</taxon>
        <taxon>Pentapetalae</taxon>
        <taxon>asterids</taxon>
        <taxon>Ericales</taxon>
        <taxon>Ericaceae</taxon>
        <taxon>Vaccinioideae</taxon>
        <taxon>Vaccinieae</taxon>
        <taxon>Vaccinium</taxon>
    </lineage>
</organism>
<protein>
    <submittedName>
        <fullName evidence="1">Uncharacterized protein</fullName>
    </submittedName>
</protein>
<accession>A0ACB7XP70</accession>
<proteinExistence type="predicted"/>
<keyword evidence="2" id="KW-1185">Reference proteome</keyword>
<evidence type="ECO:0000313" key="1">
    <source>
        <dbReference type="EMBL" id="KAH7842683.1"/>
    </source>
</evidence>
<gene>
    <name evidence="1" type="ORF">Vadar_008018</name>
</gene>
<sequence length="379" mass="41835">MVVQRSSGPRSIWAFGFNLEAPATQSQVQSSNGSKRPPVEVARQIRRSCMRVQGSTGDGSVGPWVHRLQGSSGDGSAGPRVQLLDVTWAWASRFKDFLWSTFSWSKASWFGGSLVIAQLALALPVMAQPASGSTGHVPTGHGSPGSNAFAVRGYFFANVLMVNSLEKMKSIHEFDEYVGESTSINPPQNGEAITPTSDDPDQYYSSSSESSTSATIIKNHSRKRRSKKLIRQFRELSSIVLASSNKEVSRDKDPSSILEDAIKYMKELEERVNKLGEDLTRPKYCGSDHKQELLEIEVKTDDQDQQNVLIRIICDKQKGHISRIISEIEKLHLSVSNISASPFGDHILVITVSTQMGNESCMTAKDLQRNLQLALVEFM</sequence>